<evidence type="ECO:0000256" key="1">
    <source>
        <dbReference type="SAM" id="Phobius"/>
    </source>
</evidence>
<protein>
    <recommendedName>
        <fullName evidence="4">LPXTG-motif cell wall anchor domain-containing protein</fullName>
    </recommendedName>
</protein>
<feature type="transmembrane region" description="Helical" evidence="1">
    <location>
        <begin position="287"/>
        <end position="304"/>
    </location>
</feature>
<keyword evidence="1" id="KW-0812">Transmembrane</keyword>
<keyword evidence="1" id="KW-0472">Membrane</keyword>
<sequence>MYQDNYNIEVENQGLNGWFGRFLKGVIVRAAAMVDSYLSIQTAGLSAEIGSFASWADTIGTGSGNNGWWQKGALPIYNIEDDPRAQYEPNSIEETVLTAFADNLAKIVALVSEDAINKVQQLPFSNQKIANANALLQRIATVKGYYQFHEMERLSYAAVQLRNLLIESLFIPVEKLLQQQMEKDASSFFQTNVVVSIPSKTMITDIAPFQKVSVIPIKASFKIYELHPKLDLPPDDVIVVDNPPKGDEGIEISPPPNDDDVVITVPDPTDPIQTTVPDLSVTPEGSGLPWLLLIGGSVLAVWATKKKKKEKK</sequence>
<dbReference type="EMBL" id="JBHMEY010000054">
    <property type="protein sequence ID" value="MFB9097469.1"/>
    <property type="molecule type" value="Genomic_DNA"/>
</dbReference>
<gene>
    <name evidence="2" type="ORF">ACFFVF_13155</name>
</gene>
<reference evidence="2 3" key="1">
    <citation type="submission" date="2024-09" db="EMBL/GenBank/DDBJ databases">
        <authorList>
            <person name="Sun Q."/>
            <person name="Mori K."/>
        </authorList>
    </citation>
    <scope>NUCLEOTIDE SEQUENCE [LARGE SCALE GENOMIC DNA]</scope>
    <source>
        <strain evidence="2 3">CECT 7955</strain>
    </source>
</reference>
<organism evidence="2 3">
    <name type="scientific">Flavobacterium jumunjinense</name>
    <dbReference type="NCBI Taxonomy" id="998845"/>
    <lineage>
        <taxon>Bacteria</taxon>
        <taxon>Pseudomonadati</taxon>
        <taxon>Bacteroidota</taxon>
        <taxon>Flavobacteriia</taxon>
        <taxon>Flavobacteriales</taxon>
        <taxon>Flavobacteriaceae</taxon>
        <taxon>Flavobacterium</taxon>
    </lineage>
</organism>
<proteinExistence type="predicted"/>
<evidence type="ECO:0008006" key="4">
    <source>
        <dbReference type="Google" id="ProtNLM"/>
    </source>
</evidence>
<evidence type="ECO:0000313" key="3">
    <source>
        <dbReference type="Proteomes" id="UP001589607"/>
    </source>
</evidence>
<dbReference type="RefSeq" id="WP_236453180.1">
    <property type="nucleotide sequence ID" value="NZ_CBCSGE010000026.1"/>
</dbReference>
<accession>A0ABV5GQC3</accession>
<keyword evidence="3" id="KW-1185">Reference proteome</keyword>
<name>A0ABV5GQC3_9FLAO</name>
<dbReference type="Proteomes" id="UP001589607">
    <property type="component" value="Unassembled WGS sequence"/>
</dbReference>
<comment type="caution">
    <text evidence="2">The sequence shown here is derived from an EMBL/GenBank/DDBJ whole genome shotgun (WGS) entry which is preliminary data.</text>
</comment>
<evidence type="ECO:0000313" key="2">
    <source>
        <dbReference type="EMBL" id="MFB9097469.1"/>
    </source>
</evidence>
<keyword evidence="1" id="KW-1133">Transmembrane helix</keyword>